<keyword evidence="5" id="KW-0949">S-adenosyl-L-methionine</keyword>
<organism evidence="18">
    <name type="scientific">Ixodes ricinus</name>
    <name type="common">Common tick</name>
    <name type="synonym">Acarus ricinus</name>
    <dbReference type="NCBI Taxonomy" id="34613"/>
    <lineage>
        <taxon>Eukaryota</taxon>
        <taxon>Metazoa</taxon>
        <taxon>Ecdysozoa</taxon>
        <taxon>Arthropoda</taxon>
        <taxon>Chelicerata</taxon>
        <taxon>Arachnida</taxon>
        <taxon>Acari</taxon>
        <taxon>Parasitiformes</taxon>
        <taxon>Ixodida</taxon>
        <taxon>Ixodoidea</taxon>
        <taxon>Ixodidae</taxon>
        <taxon>Ixodinae</taxon>
        <taxon>Ixodes</taxon>
    </lineage>
</organism>
<dbReference type="GO" id="GO:0005634">
    <property type="term" value="C:nucleus"/>
    <property type="evidence" value="ECO:0007669"/>
    <property type="project" value="UniProtKB-SubCell"/>
</dbReference>
<dbReference type="InterPro" id="IPR002052">
    <property type="entry name" value="DNA_methylase_N6_adenine_CS"/>
</dbReference>
<evidence type="ECO:0000256" key="10">
    <source>
        <dbReference type="ARBA" id="ARBA00062344"/>
    </source>
</evidence>
<accession>A0A131Y461</accession>
<evidence type="ECO:0000256" key="6">
    <source>
        <dbReference type="ARBA" id="ARBA00023242"/>
    </source>
</evidence>
<dbReference type="CDD" id="cd02440">
    <property type="entry name" value="AdoMet_MTases"/>
    <property type="match status" value="1"/>
</dbReference>
<name>A0A131Y461_IXORI</name>
<evidence type="ECO:0000256" key="7">
    <source>
        <dbReference type="ARBA" id="ARBA00048619"/>
    </source>
</evidence>
<dbReference type="InterPro" id="IPR007848">
    <property type="entry name" value="Small_mtfrase_dom"/>
</dbReference>
<evidence type="ECO:0000256" key="4">
    <source>
        <dbReference type="ARBA" id="ARBA00022679"/>
    </source>
</evidence>
<feature type="domain" description="Methyltransferase small" evidence="17">
    <location>
        <begin position="26"/>
        <end position="126"/>
    </location>
</feature>
<evidence type="ECO:0000313" key="18">
    <source>
        <dbReference type="EMBL" id="JAP72701.1"/>
    </source>
</evidence>
<comment type="subunit">
    <text evidence="10">Heterodimer; heterodimerization with TRMT112 is required for S-adenosyl-L-methionine-binding.</text>
</comment>
<dbReference type="InterPro" id="IPR029063">
    <property type="entry name" value="SAM-dependent_MTases_sf"/>
</dbReference>
<dbReference type="InterPro" id="IPR052190">
    <property type="entry name" value="Euk-Arch_PrmC-MTase"/>
</dbReference>
<keyword evidence="3 18" id="KW-0489">Methyltransferase</keyword>
<evidence type="ECO:0000256" key="1">
    <source>
        <dbReference type="ARBA" id="ARBA00004123"/>
    </source>
</evidence>
<dbReference type="InterPro" id="IPR004557">
    <property type="entry name" value="PrmC-related"/>
</dbReference>
<dbReference type="GO" id="GO:0032259">
    <property type="term" value="P:methylation"/>
    <property type="evidence" value="ECO:0007669"/>
    <property type="project" value="UniProtKB-KW"/>
</dbReference>
<evidence type="ECO:0000256" key="12">
    <source>
        <dbReference type="ARBA" id="ARBA00076540"/>
    </source>
</evidence>
<evidence type="ECO:0000256" key="16">
    <source>
        <dbReference type="ARBA" id="ARBA00093667"/>
    </source>
</evidence>
<evidence type="ECO:0000256" key="14">
    <source>
        <dbReference type="ARBA" id="ARBA00083337"/>
    </source>
</evidence>
<proteinExistence type="evidence at transcript level"/>
<dbReference type="PROSITE" id="PS00092">
    <property type="entry name" value="N6_MTASE"/>
    <property type="match status" value="1"/>
</dbReference>
<comment type="similarity">
    <text evidence="2">Belongs to the eukaryotic/archaeal PrmC-related family.</text>
</comment>
<dbReference type="GO" id="GO:0035657">
    <property type="term" value="C:eRF1 methyltransferase complex"/>
    <property type="evidence" value="ECO:0007669"/>
    <property type="project" value="TreeGrafter"/>
</dbReference>
<dbReference type="SUPFAM" id="SSF53335">
    <property type="entry name" value="S-adenosyl-L-methionine-dependent methyltransferases"/>
    <property type="match status" value="1"/>
</dbReference>
<dbReference type="EMBL" id="GEFM01003095">
    <property type="protein sequence ID" value="JAP72701.1"/>
    <property type="molecule type" value="mRNA"/>
</dbReference>
<comment type="catalytic activity">
    <reaction evidence="8">
        <text>methylarsonous acid + S-adenosyl-L-methionine = dimethylarsinate + S-adenosyl-L-homocysteine + 2 H(+)</text>
        <dbReference type="Rhea" id="RHEA:11684"/>
        <dbReference type="ChEBI" id="CHEBI:15378"/>
        <dbReference type="ChEBI" id="CHEBI:16223"/>
        <dbReference type="ChEBI" id="CHEBI:17826"/>
        <dbReference type="ChEBI" id="CHEBI:57856"/>
        <dbReference type="ChEBI" id="CHEBI:59789"/>
    </reaction>
</comment>
<evidence type="ECO:0000256" key="15">
    <source>
        <dbReference type="ARBA" id="ARBA00093624"/>
    </source>
</evidence>
<dbReference type="PANTHER" id="PTHR45875:SF1">
    <property type="entry name" value="METHYLTRANSFERASE N6AMT1"/>
    <property type="match status" value="1"/>
</dbReference>
<evidence type="ECO:0000256" key="3">
    <source>
        <dbReference type="ARBA" id="ARBA00022603"/>
    </source>
</evidence>
<dbReference type="GO" id="GO:0036009">
    <property type="term" value="F:protein-glutamine N-methyltransferase activity"/>
    <property type="evidence" value="ECO:0007669"/>
    <property type="project" value="UniProtKB-ARBA"/>
</dbReference>
<evidence type="ECO:0000259" key="17">
    <source>
        <dbReference type="Pfam" id="PF05175"/>
    </source>
</evidence>
<dbReference type="PANTHER" id="PTHR45875">
    <property type="entry name" value="METHYLTRANSFERASE N6AMT1"/>
    <property type="match status" value="1"/>
</dbReference>
<evidence type="ECO:0000256" key="8">
    <source>
        <dbReference type="ARBA" id="ARBA00050903"/>
    </source>
</evidence>
<dbReference type="Pfam" id="PF05175">
    <property type="entry name" value="MTS"/>
    <property type="match status" value="1"/>
</dbReference>
<sequence>METPIVPAFTSDEASSVYEPAEDSFLLIDALEKELESILSRKPTVCLEIGSGSGIVSTAVARALGNTCCFLTTDINPRAAEMTKRTGQWNGANIEPVLMDLAGSFLGRLDGQVDLLVFNPPYVVTASEEVRGSQLTRSWAGGKDGREVMDRFNPLVPKLLSPRGLYFLLVIKENNPDEICQLMAKAGLKGEVVISRRCGAEFLKVLCFHK</sequence>
<keyword evidence="6" id="KW-0539">Nucleus</keyword>
<evidence type="ECO:0000256" key="11">
    <source>
        <dbReference type="ARBA" id="ARBA00075330"/>
    </source>
</evidence>
<dbReference type="NCBIfam" id="TIGR00537">
    <property type="entry name" value="hemK_rel_arch"/>
    <property type="match status" value="1"/>
</dbReference>
<evidence type="ECO:0000256" key="13">
    <source>
        <dbReference type="ARBA" id="ARBA00080992"/>
    </source>
</evidence>
<dbReference type="Gene3D" id="3.40.50.150">
    <property type="entry name" value="Vaccinia Virus protein VP39"/>
    <property type="match status" value="1"/>
</dbReference>
<dbReference type="AlphaFoldDB" id="A0A131Y461"/>
<comment type="catalytic activity">
    <reaction evidence="7">
        <text>L-lysyl-[histone] + S-adenosyl-L-methionine = N(6)-methyl-L-lysyl-[histone] + S-adenosyl-L-homocysteine + H(+)</text>
        <dbReference type="Rhea" id="RHEA:10024"/>
        <dbReference type="Rhea" id="RHEA-COMP:9845"/>
        <dbReference type="Rhea" id="RHEA-COMP:9846"/>
        <dbReference type="ChEBI" id="CHEBI:15378"/>
        <dbReference type="ChEBI" id="CHEBI:29969"/>
        <dbReference type="ChEBI" id="CHEBI:57856"/>
        <dbReference type="ChEBI" id="CHEBI:59789"/>
        <dbReference type="ChEBI" id="CHEBI:61929"/>
    </reaction>
    <physiologicalReaction direction="left-to-right" evidence="7">
        <dbReference type="Rhea" id="RHEA:10025"/>
    </physiologicalReaction>
</comment>
<protein>
    <recommendedName>
        <fullName evidence="15">Methyltransferase HEMK2</fullName>
    </recommendedName>
    <alternativeName>
        <fullName evidence="14">HemK methyltransferase family member 2</fullName>
    </alternativeName>
    <alternativeName>
        <fullName evidence="12">Lysine N-methyltransferase 9</fullName>
    </alternativeName>
    <alternativeName>
        <fullName evidence="11">Methylarsonite methyltransferase N6AMT1</fullName>
    </alternativeName>
    <alternativeName>
        <fullName evidence="16">Methyltransferase N6AMT1</fullName>
    </alternativeName>
    <alternativeName>
        <fullName evidence="13">Protein N(5)-glutamine methyltransferase</fullName>
    </alternativeName>
</protein>
<keyword evidence="4 18" id="KW-0808">Transferase</keyword>
<comment type="subcellular location">
    <subcellularLocation>
        <location evidence="1">Nucleus</location>
    </subcellularLocation>
</comment>
<reference evidence="18" key="1">
    <citation type="submission" date="2016-02" db="EMBL/GenBank/DDBJ databases">
        <title>RNAseq analyses of the midgut from blood- or serum-fed Ixodes ricinus ticks.</title>
        <authorList>
            <person name="Perner J."/>
            <person name="Provaznik J."/>
            <person name="Schrenkova J."/>
            <person name="Urbanova V."/>
            <person name="Ribeiro J.M."/>
            <person name="Kopacek P."/>
        </authorList>
    </citation>
    <scope>NUCLEOTIDE SEQUENCE</scope>
    <source>
        <tissue evidence="18">Gut</tissue>
    </source>
</reference>
<evidence type="ECO:0000256" key="5">
    <source>
        <dbReference type="ARBA" id="ARBA00022691"/>
    </source>
</evidence>
<dbReference type="GO" id="GO:0003676">
    <property type="term" value="F:nucleic acid binding"/>
    <property type="evidence" value="ECO:0007669"/>
    <property type="project" value="InterPro"/>
</dbReference>
<evidence type="ECO:0000256" key="2">
    <source>
        <dbReference type="ARBA" id="ARBA00006149"/>
    </source>
</evidence>
<dbReference type="FunFam" id="3.40.50.150:FF:000077">
    <property type="entry name" value="HemK methyltransferase family member 2"/>
    <property type="match status" value="1"/>
</dbReference>
<evidence type="ECO:0000256" key="9">
    <source>
        <dbReference type="ARBA" id="ARBA00053180"/>
    </source>
</evidence>
<comment type="function">
    <text evidence="9">Methyltransferase that can methylate proteins and, to a lower extent, arsenic. Catalytic subunit of a heterodimer with TRMT112, which monomethylates 'Lys-12' of histone H4 (H4K12me1), a modification present at the promoters of numerous genes encoding cell cycle regulators. Catalytic subunit of a heterodimer with TRMT112, which catalyzes N5-methylation of Glu residue of proteins with a Gly-Gln-Xaa-Xaa-Xaa-Arg motif. Methylates ETF1 on 'Gln-185'; ETF1 needs to be complexed to ERF3 in its GTP-bound form to be efficiently methylated. May also play a role in the modulation of arsenic-induced toxicity by mediating the conversion of monomethylarsonous acid (3+) into the less toxic dimethylarsonic acid. It however only plays a limited role in arsenic metabolism compared with AS3MT.</text>
</comment>